<dbReference type="PANTHER" id="PTHR46525">
    <property type="entry name" value="EMB|CAB72159.1"/>
    <property type="match status" value="1"/>
</dbReference>
<accession>A0A166F408</accession>
<reference evidence="2" key="1">
    <citation type="journal article" date="2016" name="Nat. Genet.">
        <title>A high-quality carrot genome assembly provides new insights into carotenoid accumulation and asterid genome evolution.</title>
        <authorList>
            <person name="Iorizzo M."/>
            <person name="Ellison S."/>
            <person name="Senalik D."/>
            <person name="Zeng P."/>
            <person name="Satapoomin P."/>
            <person name="Huang J."/>
            <person name="Bowman M."/>
            <person name="Iovene M."/>
            <person name="Sanseverino W."/>
            <person name="Cavagnaro P."/>
            <person name="Yildiz M."/>
            <person name="Macko-Podgorni A."/>
            <person name="Moranska E."/>
            <person name="Grzebelus E."/>
            <person name="Grzebelus D."/>
            <person name="Ashrafi H."/>
            <person name="Zheng Z."/>
            <person name="Cheng S."/>
            <person name="Spooner D."/>
            <person name="Van Deynze A."/>
            <person name="Simon P."/>
        </authorList>
    </citation>
    <scope>NUCLEOTIDE SEQUENCE [LARGE SCALE GENOMIC DNA]</scope>
    <source>
        <tissue evidence="2">Leaf</tissue>
    </source>
</reference>
<dbReference type="AlphaFoldDB" id="A0A166F408"/>
<dbReference type="Pfam" id="PF04520">
    <property type="entry name" value="Senescence_reg"/>
    <property type="match status" value="1"/>
</dbReference>
<dbReference type="GO" id="GO:0010150">
    <property type="term" value="P:leaf senescence"/>
    <property type="evidence" value="ECO:0007669"/>
    <property type="project" value="UniProtKB-ARBA"/>
</dbReference>
<evidence type="ECO:0000313" key="2">
    <source>
        <dbReference type="EMBL" id="KZN07314.1"/>
    </source>
</evidence>
<dbReference type="Gramene" id="KZN07314">
    <property type="protein sequence ID" value="KZN07314"/>
    <property type="gene ID" value="DCAR_008151"/>
</dbReference>
<gene>
    <name evidence="2" type="ORF">DCAR_008151</name>
    <name evidence="3" type="ORF">DCAR_0209213</name>
</gene>
<dbReference type="STRING" id="79200.A0A166F408"/>
<keyword evidence="4" id="KW-1185">Reference proteome</keyword>
<dbReference type="Proteomes" id="UP000077755">
    <property type="component" value="Chromosome 2"/>
</dbReference>
<evidence type="ECO:0008006" key="5">
    <source>
        <dbReference type="Google" id="ProtNLM"/>
    </source>
</evidence>
<proteinExistence type="inferred from homology"/>
<dbReference type="OMA" id="QYRGHEN"/>
<dbReference type="OrthoDB" id="1917735at2759"/>
<dbReference type="KEGG" id="dcr:108206583"/>
<dbReference type="EMBL" id="CP093344">
    <property type="protein sequence ID" value="WOG89972.1"/>
    <property type="molecule type" value="Genomic_DNA"/>
</dbReference>
<evidence type="ECO:0000313" key="4">
    <source>
        <dbReference type="Proteomes" id="UP000077755"/>
    </source>
</evidence>
<name>A0A166F408_DAUCS</name>
<sequence>MAKGRKLTTSLSERLLGSYNYGQNHATVNAGPDLFEDDVWSAVDIVTGDDDDQLSNNPHVEWAPRANPETNRRVSIRSHMHGGNEGGHVGGLSHAFDDPGRTSSPRILHQIRGQEIVGSPRGRQFATSAPVNVPEWSKMWKPVESMHHDSDELDDGEFDKVPPHEYLARSRNSAAYSVFEGVGRTLKGRDMSRVRDAVWSQTGFDG</sequence>
<organism evidence="2">
    <name type="scientific">Daucus carota subsp. sativus</name>
    <name type="common">Carrot</name>
    <dbReference type="NCBI Taxonomy" id="79200"/>
    <lineage>
        <taxon>Eukaryota</taxon>
        <taxon>Viridiplantae</taxon>
        <taxon>Streptophyta</taxon>
        <taxon>Embryophyta</taxon>
        <taxon>Tracheophyta</taxon>
        <taxon>Spermatophyta</taxon>
        <taxon>Magnoliopsida</taxon>
        <taxon>eudicotyledons</taxon>
        <taxon>Gunneridae</taxon>
        <taxon>Pentapetalae</taxon>
        <taxon>asterids</taxon>
        <taxon>campanulids</taxon>
        <taxon>Apiales</taxon>
        <taxon>Apiaceae</taxon>
        <taxon>Apioideae</taxon>
        <taxon>Scandiceae</taxon>
        <taxon>Daucinae</taxon>
        <taxon>Daucus</taxon>
        <taxon>Daucus sect. Daucus</taxon>
    </lineage>
</organism>
<protein>
    <recommendedName>
        <fullName evidence="5">Senescence regulator S40</fullName>
    </recommendedName>
</protein>
<dbReference type="EMBL" id="LNRQ01000002">
    <property type="protein sequence ID" value="KZN07314.1"/>
    <property type="molecule type" value="Genomic_DNA"/>
</dbReference>
<comment type="similarity">
    <text evidence="1">Belongs to the senescence regulator S40 family.</text>
</comment>
<reference evidence="3" key="2">
    <citation type="submission" date="2022-03" db="EMBL/GenBank/DDBJ databases">
        <title>Draft title - Genomic analysis of global carrot germplasm unveils the trajectory of domestication and the origin of high carotenoid orange carrot.</title>
        <authorList>
            <person name="Iorizzo M."/>
            <person name="Ellison S."/>
            <person name="Senalik D."/>
            <person name="Macko-Podgorni A."/>
            <person name="Grzebelus D."/>
            <person name="Bostan H."/>
            <person name="Rolling W."/>
            <person name="Curaba J."/>
            <person name="Simon P."/>
        </authorList>
    </citation>
    <scope>NUCLEOTIDE SEQUENCE</scope>
    <source>
        <tissue evidence="3">Leaf</tissue>
    </source>
</reference>
<evidence type="ECO:0000313" key="3">
    <source>
        <dbReference type="EMBL" id="WOG89972.1"/>
    </source>
</evidence>
<dbReference type="InterPro" id="IPR007608">
    <property type="entry name" value="Senescence_reg_S40"/>
</dbReference>
<evidence type="ECO:0000256" key="1">
    <source>
        <dbReference type="ARBA" id="ARBA00034773"/>
    </source>
</evidence>
<dbReference type="PANTHER" id="PTHR46525:SF18">
    <property type="entry name" value="SENESCENCE REGULATOR S40"/>
    <property type="match status" value="1"/>
</dbReference>